<protein>
    <submittedName>
        <fullName evidence="2">Uncharacterized protein</fullName>
    </submittedName>
</protein>
<sequence length="151" mass="16960">SLDARPIVVPILSCVFGFPVLALAIICALRYRARRARKRSQMKRLQAASNTWRHQEEQLRATFSVSDTNERETSLNTPVLDPIGLTLELPPFDGRPILSRTARSSTGRKTTLSGAAEQNGKLLRVPKPRCDLDILAEHSEVDFEYTEMDII</sequence>
<name>T1IY80_STRMM</name>
<dbReference type="EMBL" id="JH431671">
    <property type="status" value="NOT_ANNOTATED_CDS"/>
    <property type="molecule type" value="Genomic_DNA"/>
</dbReference>
<organism evidence="2 3">
    <name type="scientific">Strigamia maritima</name>
    <name type="common">European centipede</name>
    <name type="synonym">Geophilus maritimus</name>
    <dbReference type="NCBI Taxonomy" id="126957"/>
    <lineage>
        <taxon>Eukaryota</taxon>
        <taxon>Metazoa</taxon>
        <taxon>Ecdysozoa</taxon>
        <taxon>Arthropoda</taxon>
        <taxon>Myriapoda</taxon>
        <taxon>Chilopoda</taxon>
        <taxon>Pleurostigmophora</taxon>
        <taxon>Geophilomorpha</taxon>
        <taxon>Linotaeniidae</taxon>
        <taxon>Strigamia</taxon>
    </lineage>
</organism>
<keyword evidence="3" id="KW-1185">Reference proteome</keyword>
<dbReference type="EnsemblMetazoa" id="SMAR006185-RA">
    <property type="protein sequence ID" value="SMAR006185-PA"/>
    <property type="gene ID" value="SMAR006185"/>
</dbReference>
<dbReference type="AlphaFoldDB" id="T1IY80"/>
<feature type="transmembrane region" description="Helical" evidence="1">
    <location>
        <begin position="6"/>
        <end position="29"/>
    </location>
</feature>
<accession>T1IY80</accession>
<reference evidence="2" key="2">
    <citation type="submission" date="2015-02" db="UniProtKB">
        <authorList>
            <consortium name="EnsemblMetazoa"/>
        </authorList>
    </citation>
    <scope>IDENTIFICATION</scope>
</reference>
<dbReference type="eggNOG" id="ENOG502S4X2">
    <property type="taxonomic scope" value="Eukaryota"/>
</dbReference>
<evidence type="ECO:0000256" key="1">
    <source>
        <dbReference type="SAM" id="Phobius"/>
    </source>
</evidence>
<evidence type="ECO:0000313" key="3">
    <source>
        <dbReference type="Proteomes" id="UP000014500"/>
    </source>
</evidence>
<reference evidence="3" key="1">
    <citation type="submission" date="2011-05" db="EMBL/GenBank/DDBJ databases">
        <authorList>
            <person name="Richards S.R."/>
            <person name="Qu J."/>
            <person name="Jiang H."/>
            <person name="Jhangiani S.N."/>
            <person name="Agravi P."/>
            <person name="Goodspeed R."/>
            <person name="Gross S."/>
            <person name="Mandapat C."/>
            <person name="Jackson L."/>
            <person name="Mathew T."/>
            <person name="Pu L."/>
            <person name="Thornton R."/>
            <person name="Saada N."/>
            <person name="Wilczek-Boney K.B."/>
            <person name="Lee S."/>
            <person name="Kovar C."/>
            <person name="Wu Y."/>
            <person name="Scherer S.E."/>
            <person name="Worley K.C."/>
            <person name="Muzny D.M."/>
            <person name="Gibbs R."/>
        </authorList>
    </citation>
    <scope>NUCLEOTIDE SEQUENCE</scope>
    <source>
        <strain evidence="3">Brora</strain>
    </source>
</reference>
<keyword evidence="1" id="KW-0472">Membrane</keyword>
<keyword evidence="1" id="KW-0812">Transmembrane</keyword>
<evidence type="ECO:0000313" key="2">
    <source>
        <dbReference type="EnsemblMetazoa" id="SMAR006185-PA"/>
    </source>
</evidence>
<proteinExistence type="predicted"/>
<dbReference type="HOGENOM" id="CLU_1736110_0_0_1"/>
<dbReference type="Proteomes" id="UP000014500">
    <property type="component" value="Unassembled WGS sequence"/>
</dbReference>
<keyword evidence="1" id="KW-1133">Transmembrane helix</keyword>